<organism evidence="2 3">
    <name type="scientific">Strongyloides papillosus</name>
    <name type="common">Intestinal threadworm</name>
    <dbReference type="NCBI Taxonomy" id="174720"/>
    <lineage>
        <taxon>Eukaryota</taxon>
        <taxon>Metazoa</taxon>
        <taxon>Ecdysozoa</taxon>
        <taxon>Nematoda</taxon>
        <taxon>Chromadorea</taxon>
        <taxon>Rhabditida</taxon>
        <taxon>Tylenchina</taxon>
        <taxon>Panagrolaimomorpha</taxon>
        <taxon>Strongyloidoidea</taxon>
        <taxon>Strongyloididae</taxon>
        <taxon>Strongyloides</taxon>
    </lineage>
</organism>
<accession>A0A0N5C3K1</accession>
<keyword evidence="1" id="KW-0472">Membrane</keyword>
<keyword evidence="1" id="KW-0812">Transmembrane</keyword>
<name>A0A0N5C3K1_STREA</name>
<dbReference type="WBParaSite" id="SPAL_0001254600.1">
    <property type="protein sequence ID" value="SPAL_0001254600.1"/>
    <property type="gene ID" value="SPAL_0001254600"/>
</dbReference>
<proteinExistence type="predicted"/>
<evidence type="ECO:0000313" key="3">
    <source>
        <dbReference type="WBParaSite" id="SPAL_0001254600.1"/>
    </source>
</evidence>
<reference evidence="3" key="1">
    <citation type="submission" date="2017-02" db="UniProtKB">
        <authorList>
            <consortium name="WormBaseParasite"/>
        </authorList>
    </citation>
    <scope>IDENTIFICATION</scope>
</reference>
<feature type="transmembrane region" description="Helical" evidence="1">
    <location>
        <begin position="72"/>
        <end position="96"/>
    </location>
</feature>
<dbReference type="Proteomes" id="UP000046392">
    <property type="component" value="Unplaced"/>
</dbReference>
<evidence type="ECO:0000313" key="2">
    <source>
        <dbReference type="Proteomes" id="UP000046392"/>
    </source>
</evidence>
<keyword evidence="1" id="KW-1133">Transmembrane helix</keyword>
<feature type="transmembrane region" description="Helical" evidence="1">
    <location>
        <begin position="39"/>
        <end position="65"/>
    </location>
</feature>
<dbReference type="AlphaFoldDB" id="A0A0N5C3K1"/>
<sequence length="144" mass="16263">MLDKKVKLCGNIFLCNTVGRALSLWSMFATISYKLSSKYLTTSIALTTVIVISAFIVCLVAIFRVKEEYLPVIYTLLGLSIFITLLNVIHGCVIGIKGSRYLVLSLSFTATLESIICTISASILRYYYKIPIPTDTWYSRYHWP</sequence>
<evidence type="ECO:0000256" key="1">
    <source>
        <dbReference type="SAM" id="Phobius"/>
    </source>
</evidence>
<protein>
    <submittedName>
        <fullName evidence="3">MARVEL domain-containing protein</fullName>
    </submittedName>
</protein>
<keyword evidence="2" id="KW-1185">Reference proteome</keyword>
<feature type="transmembrane region" description="Helical" evidence="1">
    <location>
        <begin position="102"/>
        <end position="124"/>
    </location>
</feature>
<feature type="transmembrane region" description="Helical" evidence="1">
    <location>
        <begin position="12"/>
        <end position="33"/>
    </location>
</feature>